<dbReference type="EMBL" id="JADOXO010000001">
    <property type="protein sequence ID" value="KAF9822231.1"/>
    <property type="molecule type" value="Genomic_DNA"/>
</dbReference>
<keyword evidence="2" id="KW-0812">Transmembrane</keyword>
<protein>
    <submittedName>
        <fullName evidence="3">Uncharacterized protein</fullName>
    </submittedName>
</protein>
<organism evidence="3 4">
    <name type="scientific">Rhodonia placenta</name>
    <dbReference type="NCBI Taxonomy" id="104341"/>
    <lineage>
        <taxon>Eukaryota</taxon>
        <taxon>Fungi</taxon>
        <taxon>Dikarya</taxon>
        <taxon>Basidiomycota</taxon>
        <taxon>Agaricomycotina</taxon>
        <taxon>Agaricomycetes</taxon>
        <taxon>Polyporales</taxon>
        <taxon>Adustoporiaceae</taxon>
        <taxon>Rhodonia</taxon>
    </lineage>
</organism>
<name>A0A8H7PCA9_9APHY</name>
<feature type="transmembrane region" description="Helical" evidence="2">
    <location>
        <begin position="56"/>
        <end position="76"/>
    </location>
</feature>
<comment type="caution">
    <text evidence="3">The sequence shown here is derived from an EMBL/GenBank/DDBJ whole genome shotgun (WGS) entry which is preliminary data.</text>
</comment>
<evidence type="ECO:0000256" key="1">
    <source>
        <dbReference type="SAM" id="MobiDB-lite"/>
    </source>
</evidence>
<dbReference type="Proteomes" id="UP000639403">
    <property type="component" value="Unassembled WGS sequence"/>
</dbReference>
<accession>A0A8H7PCA9</accession>
<evidence type="ECO:0000313" key="3">
    <source>
        <dbReference type="EMBL" id="KAF9822231.1"/>
    </source>
</evidence>
<reference evidence="3" key="1">
    <citation type="submission" date="2020-11" db="EMBL/GenBank/DDBJ databases">
        <authorList>
            <person name="Koelle M."/>
            <person name="Horta M.A.C."/>
            <person name="Nowrousian M."/>
            <person name="Ohm R.A."/>
            <person name="Benz P."/>
            <person name="Pilgard A."/>
        </authorList>
    </citation>
    <scope>NUCLEOTIDE SEQUENCE</scope>
    <source>
        <strain evidence="3">FPRL280</strain>
    </source>
</reference>
<sequence>MYLPNTLRLRRNNLCPPGHPVCGPGPTIGVTGDPPAFNPRATLPRPLVPIGSTRNLIGIILGIVLLLIGIGIYTIFGEGPRKKLKEWRKQRQAKLDKQCSPEPRHDDQKMEGIAGDDETRVDDKYEGHLPSQLPSLVGENTDI</sequence>
<evidence type="ECO:0000313" key="4">
    <source>
        <dbReference type="Proteomes" id="UP000639403"/>
    </source>
</evidence>
<feature type="compositionally biased region" description="Basic and acidic residues" evidence="1">
    <location>
        <begin position="87"/>
        <end position="110"/>
    </location>
</feature>
<feature type="compositionally biased region" description="Basic and acidic residues" evidence="1">
    <location>
        <begin position="117"/>
        <end position="127"/>
    </location>
</feature>
<evidence type="ECO:0000256" key="2">
    <source>
        <dbReference type="SAM" id="Phobius"/>
    </source>
</evidence>
<feature type="region of interest" description="Disordered" evidence="1">
    <location>
        <begin position="87"/>
        <end position="143"/>
    </location>
</feature>
<reference evidence="3" key="2">
    <citation type="journal article" name="Front. Microbiol.">
        <title>Degradative Capacity of Two Strains of Rhodonia placenta: From Phenotype to Genotype.</title>
        <authorList>
            <person name="Kolle M."/>
            <person name="Horta M.A.C."/>
            <person name="Nowrousian M."/>
            <person name="Ohm R.A."/>
            <person name="Benz J.P."/>
            <person name="Pilgard A."/>
        </authorList>
    </citation>
    <scope>NUCLEOTIDE SEQUENCE</scope>
    <source>
        <strain evidence="3">FPRL280</strain>
    </source>
</reference>
<keyword evidence="2" id="KW-1133">Transmembrane helix</keyword>
<proteinExistence type="predicted"/>
<gene>
    <name evidence="3" type="ORF">IEO21_00225</name>
</gene>
<keyword evidence="2" id="KW-0472">Membrane</keyword>
<dbReference type="AlphaFoldDB" id="A0A8H7PCA9"/>